<dbReference type="PROSITE" id="PS51186">
    <property type="entry name" value="GNAT"/>
    <property type="match status" value="1"/>
</dbReference>
<protein>
    <submittedName>
        <fullName evidence="2">GCN5-related N-acetyltransferase</fullName>
    </submittedName>
</protein>
<organism evidence="2 3">
    <name type="scientific">Emticicia oligotrophica (strain DSM 17448 / CIP 109782 / MTCC 6937 / GPTSA100-15)</name>
    <dbReference type="NCBI Taxonomy" id="929562"/>
    <lineage>
        <taxon>Bacteria</taxon>
        <taxon>Pseudomonadati</taxon>
        <taxon>Bacteroidota</taxon>
        <taxon>Cytophagia</taxon>
        <taxon>Cytophagales</taxon>
        <taxon>Leadbetterellaceae</taxon>
        <taxon>Emticicia</taxon>
    </lineage>
</organism>
<accession>A0ABM5MXQ3</accession>
<evidence type="ECO:0000313" key="3">
    <source>
        <dbReference type="Proteomes" id="UP000002875"/>
    </source>
</evidence>
<dbReference type="InterPro" id="IPR000182">
    <property type="entry name" value="GNAT_dom"/>
</dbReference>
<keyword evidence="3" id="KW-1185">Reference proteome</keyword>
<dbReference type="Pfam" id="PF00583">
    <property type="entry name" value="Acetyltransf_1"/>
    <property type="match status" value="1"/>
</dbReference>
<dbReference type="Gene3D" id="3.40.630.30">
    <property type="match status" value="1"/>
</dbReference>
<reference evidence="2 3" key="1">
    <citation type="submission" date="2011-07" db="EMBL/GenBank/DDBJ databases">
        <title>The complete genome of chromosome of Emticicia oligotrophica DSM 17448.</title>
        <authorList>
            <consortium name="US DOE Joint Genome Institute (JGI-PGF)"/>
            <person name="Lucas S."/>
            <person name="Han J."/>
            <person name="Lapidus A."/>
            <person name="Bruce D."/>
            <person name="Goodwin L."/>
            <person name="Pitluck S."/>
            <person name="Peters L."/>
            <person name="Kyrpides N."/>
            <person name="Mavromatis K."/>
            <person name="Ivanova N."/>
            <person name="Ovchinnikova G."/>
            <person name="Teshima H."/>
            <person name="Detter J.C."/>
            <person name="Tapia R."/>
            <person name="Han C."/>
            <person name="Land M."/>
            <person name="Hauser L."/>
            <person name="Markowitz V."/>
            <person name="Cheng J.-F."/>
            <person name="Hugenholtz P."/>
            <person name="Woyke T."/>
            <person name="Wu D."/>
            <person name="Tindall B."/>
            <person name="Pomrenke H."/>
            <person name="Brambilla E."/>
            <person name="Klenk H.-P."/>
            <person name="Eisen J.A."/>
        </authorList>
    </citation>
    <scope>NUCLEOTIDE SEQUENCE [LARGE SCALE GENOMIC DNA]</scope>
    <source>
        <strain evidence="2 3">DSM 17448</strain>
    </source>
</reference>
<evidence type="ECO:0000313" key="2">
    <source>
        <dbReference type="EMBL" id="AFK01917.1"/>
    </source>
</evidence>
<dbReference type="Proteomes" id="UP000002875">
    <property type="component" value="Chromosome"/>
</dbReference>
<proteinExistence type="predicted"/>
<name>A0ABM5MXQ3_EMTOG</name>
<sequence>MEIQTAQTKEDFLKCFEVMQALRPHLTPELLLELLPQMQKENYTLIFIKENGKAISACGFRYLTSLFDGRYIYIDDLSTLPEARGKGHAGALFDYVVEKAKAENLSAVHLDSGHHRYDAHRLYLNKKMKIVYHHFRLEL</sequence>
<dbReference type="InterPro" id="IPR016181">
    <property type="entry name" value="Acyl_CoA_acyltransferase"/>
</dbReference>
<gene>
    <name evidence="2" type="ordered locus">Emtol_0765</name>
</gene>
<dbReference type="EMBL" id="CP002961">
    <property type="protein sequence ID" value="AFK01917.1"/>
    <property type="molecule type" value="Genomic_DNA"/>
</dbReference>
<dbReference type="CDD" id="cd04301">
    <property type="entry name" value="NAT_SF"/>
    <property type="match status" value="1"/>
</dbReference>
<dbReference type="SUPFAM" id="SSF55729">
    <property type="entry name" value="Acyl-CoA N-acyltransferases (Nat)"/>
    <property type="match status" value="1"/>
</dbReference>
<evidence type="ECO:0000259" key="1">
    <source>
        <dbReference type="PROSITE" id="PS51186"/>
    </source>
</evidence>
<feature type="domain" description="N-acetyltransferase" evidence="1">
    <location>
        <begin position="1"/>
        <end position="139"/>
    </location>
</feature>
<dbReference type="RefSeq" id="WP_015027619.1">
    <property type="nucleotide sequence ID" value="NC_018748.1"/>
</dbReference>